<evidence type="ECO:0000256" key="3">
    <source>
        <dbReference type="ARBA" id="ARBA00022723"/>
    </source>
</evidence>
<dbReference type="OrthoDB" id="534666at2759"/>
<organism evidence="9 10">
    <name type="scientific">Trichoderma arundinaceum</name>
    <dbReference type="NCBI Taxonomy" id="490622"/>
    <lineage>
        <taxon>Eukaryota</taxon>
        <taxon>Fungi</taxon>
        <taxon>Dikarya</taxon>
        <taxon>Ascomycota</taxon>
        <taxon>Pezizomycotina</taxon>
        <taxon>Sordariomycetes</taxon>
        <taxon>Hypocreomycetidae</taxon>
        <taxon>Hypocreales</taxon>
        <taxon>Hypocreaceae</taxon>
        <taxon>Trichoderma</taxon>
    </lineage>
</organism>
<dbReference type="GO" id="GO:0005758">
    <property type="term" value="C:mitochondrial intermembrane space"/>
    <property type="evidence" value="ECO:0007669"/>
    <property type="project" value="TreeGrafter"/>
</dbReference>
<dbReference type="InterPro" id="IPR045090">
    <property type="entry name" value="Pept_M3A_M3B"/>
</dbReference>
<accession>A0A395NKM3</accession>
<dbReference type="InterPro" id="IPR024077">
    <property type="entry name" value="Neurolysin/TOP_dom2"/>
</dbReference>
<evidence type="ECO:0000259" key="8">
    <source>
        <dbReference type="Pfam" id="PF01432"/>
    </source>
</evidence>
<name>A0A395NKM3_TRIAR</name>
<dbReference type="GO" id="GO:0006518">
    <property type="term" value="P:peptide metabolic process"/>
    <property type="evidence" value="ECO:0007669"/>
    <property type="project" value="TreeGrafter"/>
</dbReference>
<comment type="cofactor">
    <cofactor evidence="7">
        <name>Zn(2+)</name>
        <dbReference type="ChEBI" id="CHEBI:29105"/>
    </cofactor>
    <text evidence="7">Binds 1 zinc ion.</text>
</comment>
<dbReference type="GO" id="GO:0046872">
    <property type="term" value="F:metal ion binding"/>
    <property type="evidence" value="ECO:0007669"/>
    <property type="project" value="UniProtKB-UniRule"/>
</dbReference>
<keyword evidence="3 7" id="KW-0479">Metal-binding</keyword>
<keyword evidence="4 7" id="KW-0378">Hydrolase</keyword>
<evidence type="ECO:0000256" key="1">
    <source>
        <dbReference type="ARBA" id="ARBA00006040"/>
    </source>
</evidence>
<evidence type="ECO:0000256" key="6">
    <source>
        <dbReference type="ARBA" id="ARBA00023049"/>
    </source>
</evidence>
<comment type="similarity">
    <text evidence="1 7">Belongs to the peptidase M3 family.</text>
</comment>
<dbReference type="Gene3D" id="1.10.1370.10">
    <property type="entry name" value="Neurolysin, domain 3"/>
    <property type="match status" value="1"/>
</dbReference>
<dbReference type="Gene3D" id="1.20.1050.40">
    <property type="entry name" value="Endopeptidase. Chain P, domain 1"/>
    <property type="match status" value="1"/>
</dbReference>
<dbReference type="FunFam" id="3.40.390.10:FF:000074">
    <property type="entry name" value="Metalloprotease"/>
    <property type="match status" value="1"/>
</dbReference>
<dbReference type="PANTHER" id="PTHR11804:SF84">
    <property type="entry name" value="SACCHAROLYSIN"/>
    <property type="match status" value="1"/>
</dbReference>
<dbReference type="CDD" id="cd06455">
    <property type="entry name" value="M3A_TOP"/>
    <property type="match status" value="1"/>
</dbReference>
<dbReference type="GO" id="GO:0006508">
    <property type="term" value="P:proteolysis"/>
    <property type="evidence" value="ECO:0007669"/>
    <property type="project" value="UniProtKB-KW"/>
</dbReference>
<dbReference type="GO" id="GO:0004222">
    <property type="term" value="F:metalloendopeptidase activity"/>
    <property type="evidence" value="ECO:0007669"/>
    <property type="project" value="InterPro"/>
</dbReference>
<proteinExistence type="inferred from homology"/>
<feature type="domain" description="Peptidase M3A/M3B catalytic" evidence="8">
    <location>
        <begin position="212"/>
        <end position="704"/>
    </location>
</feature>
<keyword evidence="10" id="KW-1185">Reference proteome</keyword>
<evidence type="ECO:0000256" key="4">
    <source>
        <dbReference type="ARBA" id="ARBA00022801"/>
    </source>
</evidence>
<dbReference type="EMBL" id="PXOA01000336">
    <property type="protein sequence ID" value="RFU76608.1"/>
    <property type="molecule type" value="Genomic_DNA"/>
</dbReference>
<protein>
    <submittedName>
        <fullName evidence="9">Thimet oligopeptidase</fullName>
    </submittedName>
</protein>
<dbReference type="Gene3D" id="3.40.390.10">
    <property type="entry name" value="Collagenase (Catalytic Domain)"/>
    <property type="match status" value="1"/>
</dbReference>
<keyword evidence="5 7" id="KW-0862">Zinc</keyword>
<keyword evidence="2 7" id="KW-0645">Protease</keyword>
<gene>
    <name evidence="9" type="ORF">TARUN_5634</name>
</gene>
<comment type="caution">
    <text evidence="9">The sequence shown here is derived from an EMBL/GenBank/DDBJ whole genome shotgun (WGS) entry which is preliminary data.</text>
</comment>
<dbReference type="PANTHER" id="PTHR11804">
    <property type="entry name" value="PROTEASE M3 THIMET OLIGOPEPTIDASE-RELATED"/>
    <property type="match status" value="1"/>
</dbReference>
<dbReference type="AlphaFoldDB" id="A0A395NKM3"/>
<dbReference type="Proteomes" id="UP000266272">
    <property type="component" value="Unassembled WGS sequence"/>
</dbReference>
<evidence type="ECO:0000256" key="2">
    <source>
        <dbReference type="ARBA" id="ARBA00022670"/>
    </source>
</evidence>
<evidence type="ECO:0000313" key="9">
    <source>
        <dbReference type="EMBL" id="RFU76608.1"/>
    </source>
</evidence>
<reference evidence="9 10" key="1">
    <citation type="journal article" date="2018" name="PLoS Pathog.">
        <title>Evolution of structural diversity of trichothecenes, a family of toxins produced by plant pathogenic and entomopathogenic fungi.</title>
        <authorList>
            <person name="Proctor R.H."/>
            <person name="McCormick S.P."/>
            <person name="Kim H.S."/>
            <person name="Cardoza R.E."/>
            <person name="Stanley A.M."/>
            <person name="Lindo L."/>
            <person name="Kelly A."/>
            <person name="Brown D.W."/>
            <person name="Lee T."/>
            <person name="Vaughan M.M."/>
            <person name="Alexander N.J."/>
            <person name="Busman M."/>
            <person name="Gutierrez S."/>
        </authorList>
    </citation>
    <scope>NUCLEOTIDE SEQUENCE [LARGE SCALE GENOMIC DNA]</scope>
    <source>
        <strain evidence="9 10">IBT 40837</strain>
    </source>
</reference>
<keyword evidence="6 7" id="KW-0482">Metalloprotease</keyword>
<dbReference type="InterPro" id="IPR024079">
    <property type="entry name" value="MetalloPept_cat_dom_sf"/>
</dbReference>
<dbReference type="Pfam" id="PF01432">
    <property type="entry name" value="Peptidase_M3"/>
    <property type="match status" value="1"/>
</dbReference>
<dbReference type="InterPro" id="IPR024080">
    <property type="entry name" value="Neurolysin/TOP_N"/>
</dbReference>
<dbReference type="SUPFAM" id="SSF55486">
    <property type="entry name" value="Metalloproteases ('zincins'), catalytic domain"/>
    <property type="match status" value="1"/>
</dbReference>
<sequence length="713" mass="81299">MIPPTPQPPPNFGLDAVSILQQAEALITASAKVWDAIAQIAPEEATFSNAILPLIHDENDRMSISPQLGFLHNVSPLKELREASKEARAILNRDSVGRFSRADVFRVVDAVWQRKESLDPESQLYLEKLRGQFLKTGQGLTDEAVKAKVKENLVKISELENEHIRNLDSDVGGLWLTVDELQGVPQSHLDRWKADGDKRWVDHKIPNYTAVMHHAVRDEVRQKVWLDMENRVKGLNGSNLKEILVLRDEVARALGYKHHAELRESDRILKTDDAVQFLNRIRGVLQELGTRELQSLKDLKAKKVQEEKSQTSPLSEPFFPWDRAFFEHLAEQNALQIDQAQVAEYFPFDRCLSRMLTILGALFGVKFIKYPLDAPQITTWHDGVDVYSVWDEEAKGGDFLGYLYMDVFPRDHKYGHKGTFKMRPGFDHQDGSRNYPCSAFMTNYSPPSATRPSLLKIGEVVSCFHELGHALHNLTSKTKFARFHGSSVPRDFVEIPSIMLEHIFWNPNVVRMISGHYLTEEHPEKEKKLPNDVIERLIADRFAAAGLGNLATLHFSAFDLLIHTPPTHEVICEMNLAAEFNKLRKEICLVSGPEDVGLEADEIHSFCRFRFPIGYNTGYYTYLLSRSISYDIFKTKFQPLLLSDILPSSKSNNVDDIISPELRSEFRRYRDTILLPGSNVVSYMDLLKEFLGRDASSDAWIQMLQERIPDHAG</sequence>
<evidence type="ECO:0000313" key="10">
    <source>
        <dbReference type="Proteomes" id="UP000266272"/>
    </source>
</evidence>
<evidence type="ECO:0000256" key="7">
    <source>
        <dbReference type="RuleBase" id="RU003435"/>
    </source>
</evidence>
<dbReference type="InterPro" id="IPR001567">
    <property type="entry name" value="Pept_M3A_M3B_dom"/>
</dbReference>
<evidence type="ECO:0000256" key="5">
    <source>
        <dbReference type="ARBA" id="ARBA00022833"/>
    </source>
</evidence>